<evidence type="ECO:0000259" key="4">
    <source>
        <dbReference type="Pfam" id="PF08241"/>
    </source>
</evidence>
<feature type="domain" description="Methyltransferase type 11" evidence="4">
    <location>
        <begin position="47"/>
        <end position="136"/>
    </location>
</feature>
<dbReference type="EC" id="2.1.1.-" evidence="5"/>
<dbReference type="PANTHER" id="PTHR43464:SF19">
    <property type="entry name" value="UBIQUINONE BIOSYNTHESIS O-METHYLTRANSFERASE, MITOCHONDRIAL"/>
    <property type="match status" value="1"/>
</dbReference>
<reference evidence="5 6" key="1">
    <citation type="submission" date="2023-03" db="EMBL/GenBank/DDBJ databases">
        <title>Paludisphaera mucosa sp. nov. a novel planctomycete from northern fen.</title>
        <authorList>
            <person name="Ivanova A."/>
        </authorList>
    </citation>
    <scope>NUCLEOTIDE SEQUENCE [LARGE SCALE GENOMIC DNA]</scope>
    <source>
        <strain evidence="5 6">Pla2</strain>
    </source>
</reference>
<keyword evidence="3" id="KW-0949">S-adenosyl-L-methionine</keyword>
<dbReference type="Gene3D" id="3.40.50.150">
    <property type="entry name" value="Vaccinia Virus protein VP39"/>
    <property type="match status" value="1"/>
</dbReference>
<keyword evidence="6" id="KW-1185">Reference proteome</keyword>
<keyword evidence="1 5" id="KW-0489">Methyltransferase</keyword>
<evidence type="ECO:0000256" key="1">
    <source>
        <dbReference type="ARBA" id="ARBA00022603"/>
    </source>
</evidence>
<dbReference type="Proteomes" id="UP001216907">
    <property type="component" value="Unassembled WGS sequence"/>
</dbReference>
<dbReference type="CDD" id="cd02440">
    <property type="entry name" value="AdoMet_MTases"/>
    <property type="match status" value="1"/>
</dbReference>
<dbReference type="EMBL" id="JARRAG010000002">
    <property type="protein sequence ID" value="MDG3004056.1"/>
    <property type="molecule type" value="Genomic_DNA"/>
</dbReference>
<sequence>MISAHEAEVTFRFDALHWRFKDALDPEDYRLRGVLDAIGPVAGLRVLDLGCGKGRFARALQDHGATVTGLDLSTAMLAEADGIARVRGSARSLPFPSGSFDAVIAVEVFEHLDPATWDETIAEASRVLTPRGALAIVDKSLASFNSQRPWMPSALVKKIDERRGRWMYPSDGPVRERWFWPSRLRKELLKSFADVRVVHLLSPAEKRLMLFRRLPSARLMALWVARGGGGSNV</sequence>
<dbReference type="RefSeq" id="WP_277860418.1">
    <property type="nucleotide sequence ID" value="NZ_JARRAG010000002.1"/>
</dbReference>
<gene>
    <name evidence="5" type="ORF">PZE19_09750</name>
</gene>
<protein>
    <submittedName>
        <fullName evidence="5">Class I SAM-dependent methyltransferase</fullName>
        <ecNumber evidence="5">2.1.1.-</ecNumber>
    </submittedName>
</protein>
<evidence type="ECO:0000256" key="3">
    <source>
        <dbReference type="ARBA" id="ARBA00022691"/>
    </source>
</evidence>
<keyword evidence="2 5" id="KW-0808">Transferase</keyword>
<name>A0ABT6F905_9BACT</name>
<comment type="caution">
    <text evidence="5">The sequence shown here is derived from an EMBL/GenBank/DDBJ whole genome shotgun (WGS) entry which is preliminary data.</text>
</comment>
<dbReference type="GO" id="GO:0008168">
    <property type="term" value="F:methyltransferase activity"/>
    <property type="evidence" value="ECO:0007669"/>
    <property type="project" value="UniProtKB-KW"/>
</dbReference>
<evidence type="ECO:0000256" key="2">
    <source>
        <dbReference type="ARBA" id="ARBA00022679"/>
    </source>
</evidence>
<evidence type="ECO:0000313" key="5">
    <source>
        <dbReference type="EMBL" id="MDG3004056.1"/>
    </source>
</evidence>
<evidence type="ECO:0000313" key="6">
    <source>
        <dbReference type="Proteomes" id="UP001216907"/>
    </source>
</evidence>
<dbReference type="GO" id="GO:0032259">
    <property type="term" value="P:methylation"/>
    <property type="evidence" value="ECO:0007669"/>
    <property type="project" value="UniProtKB-KW"/>
</dbReference>
<dbReference type="Pfam" id="PF08241">
    <property type="entry name" value="Methyltransf_11"/>
    <property type="match status" value="1"/>
</dbReference>
<dbReference type="SUPFAM" id="SSF53335">
    <property type="entry name" value="S-adenosyl-L-methionine-dependent methyltransferases"/>
    <property type="match status" value="1"/>
</dbReference>
<accession>A0ABT6F905</accession>
<dbReference type="PANTHER" id="PTHR43464">
    <property type="entry name" value="METHYLTRANSFERASE"/>
    <property type="match status" value="1"/>
</dbReference>
<dbReference type="InterPro" id="IPR029063">
    <property type="entry name" value="SAM-dependent_MTases_sf"/>
</dbReference>
<organism evidence="5 6">
    <name type="scientific">Paludisphaera mucosa</name>
    <dbReference type="NCBI Taxonomy" id="3030827"/>
    <lineage>
        <taxon>Bacteria</taxon>
        <taxon>Pseudomonadati</taxon>
        <taxon>Planctomycetota</taxon>
        <taxon>Planctomycetia</taxon>
        <taxon>Isosphaerales</taxon>
        <taxon>Isosphaeraceae</taxon>
        <taxon>Paludisphaera</taxon>
    </lineage>
</organism>
<dbReference type="InterPro" id="IPR013216">
    <property type="entry name" value="Methyltransf_11"/>
</dbReference>
<proteinExistence type="predicted"/>